<feature type="compositionally biased region" description="Acidic residues" evidence="1">
    <location>
        <begin position="257"/>
        <end position="269"/>
    </location>
</feature>
<feature type="region of interest" description="Disordered" evidence="1">
    <location>
        <begin position="519"/>
        <end position="538"/>
    </location>
</feature>
<evidence type="ECO:0000256" key="1">
    <source>
        <dbReference type="SAM" id="MobiDB-lite"/>
    </source>
</evidence>
<feature type="compositionally biased region" description="Basic and acidic residues" evidence="1">
    <location>
        <begin position="279"/>
        <end position="290"/>
    </location>
</feature>
<dbReference type="SUPFAM" id="SSF57756">
    <property type="entry name" value="Retrovirus zinc finger-like domains"/>
    <property type="match status" value="1"/>
</dbReference>
<evidence type="ECO:0008006" key="4">
    <source>
        <dbReference type="Google" id="ProtNLM"/>
    </source>
</evidence>
<dbReference type="GO" id="GO:0003676">
    <property type="term" value="F:nucleic acid binding"/>
    <property type="evidence" value="ECO:0007669"/>
    <property type="project" value="InterPro"/>
</dbReference>
<organism evidence="2 3">
    <name type="scientific">Zea mays</name>
    <name type="common">Maize</name>
    <dbReference type="NCBI Taxonomy" id="4577"/>
    <lineage>
        <taxon>Eukaryota</taxon>
        <taxon>Viridiplantae</taxon>
        <taxon>Streptophyta</taxon>
        <taxon>Embryophyta</taxon>
        <taxon>Tracheophyta</taxon>
        <taxon>Spermatophyta</taxon>
        <taxon>Magnoliopsida</taxon>
        <taxon>Liliopsida</taxon>
        <taxon>Poales</taxon>
        <taxon>Poaceae</taxon>
        <taxon>PACMAD clade</taxon>
        <taxon>Panicoideae</taxon>
        <taxon>Andropogonodae</taxon>
        <taxon>Andropogoneae</taxon>
        <taxon>Tripsacinae</taxon>
        <taxon>Zea</taxon>
    </lineage>
</organism>
<feature type="compositionally biased region" description="Basic residues" evidence="1">
    <location>
        <begin position="521"/>
        <end position="538"/>
    </location>
</feature>
<sequence>MDDYPVVKETSSKQPYCYRCLTKGHAMKGCTAKLFCDICRADAHNTERCPKFRGDKPSALTCGYAVDGLGFYYIPFVPQQRNKTVSLLASVKITSGVLSESQVVAELERLVSGNWNWVVEKSSPNCFRTVFPSREDLDHMLEWGVVQTKYNAAMKIEEPVAAKMPKAVLKKIWLQFTGLPSEMKQYLLIWAVGSILGVTKAVDMKFTNKFDVCRLQVLVLDPNLIPQFVDIVIGDHLYELQFRVEENVDSDNPVLMDMDDEGFGDDEPYGADGNGPVPQDKEGGTRKKNDLASSSTSKIGGDGQNGRRVLEAVLQEQFVPADTVTRSHRDQISCGVVPRSPISRGSTSNSLGTVSREMAGVLTPKASMLAAVPESLLGNAVSKRSKRRANLSTGDSIERATKLKAARNLDKSFTEGTQHVAPSCFLPSEKILSNLRHIGFKFSDCSSDLQKFVDFLSNSVNSCALVPSDTNVIDRAIAKEEKEFYEEKELEKLMLSSLCSDILDEVMDTTSEQFIRARTAVSHKKKRKGRKKSRSVSK</sequence>
<evidence type="ECO:0000313" key="3">
    <source>
        <dbReference type="Proteomes" id="UP000251960"/>
    </source>
</evidence>
<dbReference type="PANTHER" id="PTHR33170:SF41">
    <property type="entry name" value="CCHC-TYPE DOMAIN-CONTAINING PROTEIN"/>
    <property type="match status" value="1"/>
</dbReference>
<feature type="region of interest" description="Disordered" evidence="1">
    <location>
        <begin position="251"/>
        <end position="305"/>
    </location>
</feature>
<dbReference type="GO" id="GO:0008270">
    <property type="term" value="F:zinc ion binding"/>
    <property type="evidence" value="ECO:0007669"/>
    <property type="project" value="InterPro"/>
</dbReference>
<dbReference type="ExpressionAtlas" id="A0A3L6DMS7">
    <property type="expression patterns" value="baseline"/>
</dbReference>
<dbReference type="PANTHER" id="PTHR33170">
    <property type="entry name" value="DUF4283 DOMAIN-CONTAINING PROTEIN-RELATED"/>
    <property type="match status" value="1"/>
</dbReference>
<dbReference type="EMBL" id="NCVQ01000009">
    <property type="protein sequence ID" value="PWZ10032.1"/>
    <property type="molecule type" value="Genomic_DNA"/>
</dbReference>
<dbReference type="AlphaFoldDB" id="A0A3L6DMS7"/>
<gene>
    <name evidence="2" type="ORF">Zm00014a_037045</name>
</gene>
<name>A0A3L6DMS7_MAIZE</name>
<proteinExistence type="predicted"/>
<protein>
    <recommendedName>
        <fullName evidence="4">CCHC-type domain-containing protein</fullName>
    </recommendedName>
</protein>
<accession>A0A3L6DMS7</accession>
<evidence type="ECO:0000313" key="2">
    <source>
        <dbReference type="EMBL" id="PWZ10032.1"/>
    </source>
</evidence>
<comment type="caution">
    <text evidence="2">The sequence shown here is derived from an EMBL/GenBank/DDBJ whole genome shotgun (WGS) entry which is preliminary data.</text>
</comment>
<dbReference type="InterPro" id="IPR036875">
    <property type="entry name" value="Znf_CCHC_sf"/>
</dbReference>
<dbReference type="Proteomes" id="UP000251960">
    <property type="component" value="Chromosome 8"/>
</dbReference>
<reference evidence="2 3" key="1">
    <citation type="journal article" date="2018" name="Nat. Genet.">
        <title>Extensive intraspecific gene order and gene structural variations between Mo17 and other maize genomes.</title>
        <authorList>
            <person name="Sun S."/>
            <person name="Zhou Y."/>
            <person name="Chen J."/>
            <person name="Shi J."/>
            <person name="Zhao H."/>
            <person name="Zhao H."/>
            <person name="Song W."/>
            <person name="Zhang M."/>
            <person name="Cui Y."/>
            <person name="Dong X."/>
            <person name="Liu H."/>
            <person name="Ma X."/>
            <person name="Jiao Y."/>
            <person name="Wang B."/>
            <person name="Wei X."/>
            <person name="Stein J.C."/>
            <person name="Glaubitz J.C."/>
            <person name="Lu F."/>
            <person name="Yu G."/>
            <person name="Liang C."/>
            <person name="Fengler K."/>
            <person name="Li B."/>
            <person name="Rafalski A."/>
            <person name="Schnable P.S."/>
            <person name="Ware D.H."/>
            <person name="Buckler E.S."/>
            <person name="Lai J."/>
        </authorList>
    </citation>
    <scope>NUCLEOTIDE SEQUENCE [LARGE SCALE GENOMIC DNA]</scope>
    <source>
        <strain evidence="3">cv. Missouri 17</strain>
        <tissue evidence="2">Seedling</tissue>
    </source>
</reference>